<dbReference type="Pfam" id="PF13408">
    <property type="entry name" value="Zn_ribbon_recom"/>
    <property type="match status" value="1"/>
</dbReference>
<keyword evidence="1" id="KW-0229">DNA integration</keyword>
<sequence length="616" mass="69673">MTSWCRIVCVGPASKLDSMERQMKVAAIYARVSSDQQKEEKTIASQTAALVEFARSEGYSVPDEWIFQDEGYSGASLVRPGLERVRDLAAAGEIQAVLALAPDRLSRKYAYQVLLIEELARHGVAMIFIKAPHSDTPEDQLLLQFQGMIAEYERAQILERSRRGKRHRAKQGEVSVLSGAPYGYRYERKSEEQPASYAVIDAEAEVVRHIYELYTVAGLSIGAVTHRLNELGVPTRKGAARWERSTVWTILRNPAYRGTACFGKTQQAARERTNNRTLRQRGSLPSRNSANHELPRDQWIEIPVPALVDPDTFALAQERLESNKKHASRRTLEPSILQGLVHCPQCGYALYRTSTRSSARKIFYYRCLGSDAWRYDGYAKCAQRPIRMDLLEQIVWSEIVRLLEDPALIQTELNRRLETARNSSPAKRQQDRVTQDLAQAQKRMDRLLTAYQEDLLSLNELRRRMPALRQREQSLQDELRALSAQLVDQAAYLRLAETLTAFLGRLRGSAATLDVLDRQRITRLLVKEVVVADDRITIRHSIPTATRPPGGNGGGPSRLPGSPHGAHTDQSYLLRPWRAQPARREHLLERDRLDVRRDSPQDGAGTLRGSELSPVC</sequence>
<dbReference type="InterPro" id="IPR006119">
    <property type="entry name" value="Resolv_N"/>
</dbReference>
<dbReference type="Pfam" id="PF00239">
    <property type="entry name" value="Resolvase"/>
    <property type="match status" value="1"/>
</dbReference>
<evidence type="ECO:0000256" key="1">
    <source>
        <dbReference type="ARBA" id="ARBA00022908"/>
    </source>
</evidence>
<dbReference type="InterPro" id="IPR036162">
    <property type="entry name" value="Resolvase-like_N_sf"/>
</dbReference>
<dbReference type="CDD" id="cd00338">
    <property type="entry name" value="Ser_Recombinase"/>
    <property type="match status" value="1"/>
</dbReference>
<dbReference type="GO" id="GO:0000150">
    <property type="term" value="F:DNA strand exchange activity"/>
    <property type="evidence" value="ECO:0007669"/>
    <property type="project" value="InterPro"/>
</dbReference>
<dbReference type="InterPro" id="IPR025827">
    <property type="entry name" value="Zn_ribbon_recom_dom"/>
</dbReference>
<evidence type="ECO:0000259" key="9">
    <source>
        <dbReference type="PROSITE" id="PS51737"/>
    </source>
</evidence>
<dbReference type="InterPro" id="IPR038109">
    <property type="entry name" value="DNA_bind_recomb_sf"/>
</dbReference>
<feature type="region of interest" description="Disordered" evidence="7">
    <location>
        <begin position="541"/>
        <end position="569"/>
    </location>
</feature>
<dbReference type="AlphaFoldDB" id="A0A158DJ03"/>
<feature type="region of interest" description="Disordered" evidence="7">
    <location>
        <begin position="588"/>
        <end position="616"/>
    </location>
</feature>
<feature type="region of interest" description="Disordered" evidence="7">
    <location>
        <begin position="264"/>
        <end position="291"/>
    </location>
</feature>
<evidence type="ECO:0000256" key="4">
    <source>
        <dbReference type="PIRSR" id="PIRSR606118-50"/>
    </source>
</evidence>
<name>A0A158DJ03_9BURK</name>
<dbReference type="SMART" id="SM00857">
    <property type="entry name" value="Resolvase"/>
    <property type="match status" value="1"/>
</dbReference>
<feature type="domain" description="Resolvase/invertase-type recombinase catalytic" evidence="8">
    <location>
        <begin position="25"/>
        <end position="172"/>
    </location>
</feature>
<feature type="coiled-coil region" evidence="6">
    <location>
        <begin position="430"/>
        <end position="485"/>
    </location>
</feature>
<feature type="active site" description="O-(5'-phospho-DNA)-serine intermediate" evidence="4 5">
    <location>
        <position position="33"/>
    </location>
</feature>
<comment type="caution">
    <text evidence="10">The sequence shown here is derived from an EMBL/GenBank/DDBJ whole genome shotgun (WGS) entry which is preliminary data.</text>
</comment>
<dbReference type="PROSITE" id="PS51736">
    <property type="entry name" value="RECOMBINASES_3"/>
    <property type="match status" value="1"/>
</dbReference>
<keyword evidence="3" id="KW-0233">DNA recombination</keyword>
<evidence type="ECO:0000256" key="7">
    <source>
        <dbReference type="SAM" id="MobiDB-lite"/>
    </source>
</evidence>
<organism evidence="10 11">
    <name type="scientific">Caballeronia catudaia</name>
    <dbReference type="NCBI Taxonomy" id="1777136"/>
    <lineage>
        <taxon>Bacteria</taxon>
        <taxon>Pseudomonadati</taxon>
        <taxon>Pseudomonadota</taxon>
        <taxon>Betaproteobacteria</taxon>
        <taxon>Burkholderiales</taxon>
        <taxon>Burkholderiaceae</taxon>
        <taxon>Caballeronia</taxon>
    </lineage>
</organism>
<evidence type="ECO:0000313" key="10">
    <source>
        <dbReference type="EMBL" id="SAK93787.1"/>
    </source>
</evidence>
<keyword evidence="11" id="KW-1185">Reference proteome</keyword>
<feature type="compositionally biased region" description="Basic and acidic residues" evidence="7">
    <location>
        <begin position="588"/>
        <end position="600"/>
    </location>
</feature>
<evidence type="ECO:0000256" key="6">
    <source>
        <dbReference type="SAM" id="Coils"/>
    </source>
</evidence>
<dbReference type="SUPFAM" id="SSF53041">
    <property type="entry name" value="Resolvase-like"/>
    <property type="match status" value="1"/>
</dbReference>
<evidence type="ECO:0000259" key="8">
    <source>
        <dbReference type="PROSITE" id="PS51736"/>
    </source>
</evidence>
<dbReference type="Proteomes" id="UP000054870">
    <property type="component" value="Unassembled WGS sequence"/>
</dbReference>
<dbReference type="InterPro" id="IPR050639">
    <property type="entry name" value="SSR_resolvase"/>
</dbReference>
<dbReference type="InterPro" id="IPR011109">
    <property type="entry name" value="DNA_bind_recombinase_dom"/>
</dbReference>
<dbReference type="EMBL" id="FCOF02000067">
    <property type="protein sequence ID" value="SAK93787.1"/>
    <property type="molecule type" value="Genomic_DNA"/>
</dbReference>
<evidence type="ECO:0000256" key="3">
    <source>
        <dbReference type="ARBA" id="ARBA00023172"/>
    </source>
</evidence>
<proteinExistence type="predicted"/>
<dbReference type="PANTHER" id="PTHR30461">
    <property type="entry name" value="DNA-INVERTASE FROM LAMBDOID PROPHAGE"/>
    <property type="match status" value="1"/>
</dbReference>
<dbReference type="PANTHER" id="PTHR30461:SF23">
    <property type="entry name" value="DNA RECOMBINASE-RELATED"/>
    <property type="match status" value="1"/>
</dbReference>
<accession>A0A158DJ03</accession>
<dbReference type="PROSITE" id="PS51737">
    <property type="entry name" value="RECOMBINASE_DNA_BIND"/>
    <property type="match status" value="1"/>
</dbReference>
<gene>
    <name evidence="10" type="ORF">AWB75_06716</name>
</gene>
<reference evidence="10" key="1">
    <citation type="submission" date="2016-01" db="EMBL/GenBank/DDBJ databases">
        <authorList>
            <person name="Peeters C."/>
        </authorList>
    </citation>
    <scope>NUCLEOTIDE SEQUENCE [LARGE SCALE GENOMIC DNA]</scope>
    <source>
        <strain evidence="10">LMG 29318</strain>
    </source>
</reference>
<dbReference type="GO" id="GO:0003677">
    <property type="term" value="F:DNA binding"/>
    <property type="evidence" value="ECO:0007669"/>
    <property type="project" value="UniProtKB-KW"/>
</dbReference>
<dbReference type="InterPro" id="IPR006118">
    <property type="entry name" value="Recombinase_CS"/>
</dbReference>
<dbReference type="Pfam" id="PF07508">
    <property type="entry name" value="Recombinase"/>
    <property type="match status" value="1"/>
</dbReference>
<evidence type="ECO:0000256" key="2">
    <source>
        <dbReference type="ARBA" id="ARBA00023125"/>
    </source>
</evidence>
<keyword evidence="6" id="KW-0175">Coiled coil</keyword>
<dbReference type="Gene3D" id="3.90.1750.20">
    <property type="entry name" value="Putative Large Serine Recombinase, Chain B, Domain 2"/>
    <property type="match status" value="1"/>
</dbReference>
<dbReference type="Gene3D" id="3.40.50.1390">
    <property type="entry name" value="Resolvase, N-terminal catalytic domain"/>
    <property type="match status" value="1"/>
</dbReference>
<dbReference type="GO" id="GO:0015074">
    <property type="term" value="P:DNA integration"/>
    <property type="evidence" value="ECO:0007669"/>
    <property type="project" value="UniProtKB-KW"/>
</dbReference>
<evidence type="ECO:0000313" key="11">
    <source>
        <dbReference type="Proteomes" id="UP000054870"/>
    </source>
</evidence>
<protein>
    <submittedName>
        <fullName evidence="10">Resolvase domain-containing protein</fullName>
    </submittedName>
</protein>
<evidence type="ECO:0000256" key="5">
    <source>
        <dbReference type="PROSITE-ProRule" id="PRU10137"/>
    </source>
</evidence>
<feature type="domain" description="Recombinase" evidence="9">
    <location>
        <begin position="181"/>
        <end position="326"/>
    </location>
</feature>
<dbReference type="PROSITE" id="PS00397">
    <property type="entry name" value="RECOMBINASES_1"/>
    <property type="match status" value="1"/>
</dbReference>
<keyword evidence="2" id="KW-0238">DNA-binding</keyword>